<dbReference type="EMBL" id="CBTB010000019">
    <property type="protein sequence ID" value="CDH30933.1"/>
    <property type="molecule type" value="Genomic_DNA"/>
</dbReference>
<organism evidence="1 2">
    <name type="scientific">Xenorhabdus bovienii str. Intermedium</name>
    <dbReference type="NCBI Taxonomy" id="1379677"/>
    <lineage>
        <taxon>Bacteria</taxon>
        <taxon>Pseudomonadati</taxon>
        <taxon>Pseudomonadota</taxon>
        <taxon>Gammaproteobacteria</taxon>
        <taxon>Enterobacterales</taxon>
        <taxon>Morganellaceae</taxon>
        <taxon>Xenorhabdus</taxon>
    </lineage>
</organism>
<sequence length="135" mass="15756">MVDLNAALCHHLFEIAQTQGISEVPTNTLGNDIDRIMQTFERFSDKGHRSGLAQKQGSLPDDRLMRQNRKKMPAGLIALSVAELRKLLTKLMGKMGETIEQILHWSSWRRRHQYYAQQGHYRRRDNLMITEQLRL</sequence>
<gene>
    <name evidence="1" type="ORF">XBI1_1150061</name>
</gene>
<dbReference type="HOGENOM" id="CLU_1884962_0_0_6"/>
<comment type="caution">
    <text evidence="1">The sequence shown here is derived from an EMBL/GenBank/DDBJ whole genome shotgun (WGS) entry which is preliminary data.</text>
</comment>
<protein>
    <submittedName>
        <fullName evidence="1">Transposase</fullName>
    </submittedName>
</protein>
<reference evidence="1" key="1">
    <citation type="submission" date="2013-07" db="EMBL/GenBank/DDBJ databases">
        <title>Sub-species coevolution in mutualistic symbiosis.</title>
        <authorList>
            <person name="Murfin K."/>
            <person name="Klassen J."/>
            <person name="Lee M."/>
            <person name="Forst S."/>
            <person name="Stock P."/>
            <person name="Goodrich-Blair H."/>
        </authorList>
    </citation>
    <scope>NUCLEOTIDE SEQUENCE [LARGE SCALE GENOMIC DNA]</scope>
    <source>
        <strain evidence="1">Intermedium</strain>
    </source>
</reference>
<name>A0A077QCV0_XENBV</name>
<dbReference type="AlphaFoldDB" id="A0A077QCV0"/>
<evidence type="ECO:0000313" key="2">
    <source>
        <dbReference type="Proteomes" id="UP000028480"/>
    </source>
</evidence>
<dbReference type="Proteomes" id="UP000028480">
    <property type="component" value="Unassembled WGS sequence"/>
</dbReference>
<evidence type="ECO:0000313" key="1">
    <source>
        <dbReference type="EMBL" id="CDH30933.1"/>
    </source>
</evidence>
<proteinExistence type="predicted"/>
<accession>A0A077QCV0</accession>